<evidence type="ECO:0000256" key="1">
    <source>
        <dbReference type="SAM" id="MobiDB-lite"/>
    </source>
</evidence>
<evidence type="ECO:0000313" key="2">
    <source>
        <dbReference type="EMBL" id="CAG9575790.1"/>
    </source>
</evidence>
<name>A0A8J2W848_9NEOP</name>
<dbReference type="OrthoDB" id="10528261at2759"/>
<dbReference type="Proteomes" id="UP000789524">
    <property type="component" value="Unassembled WGS sequence"/>
</dbReference>
<comment type="caution">
    <text evidence="2">The sequence shown here is derived from an EMBL/GenBank/DDBJ whole genome shotgun (WGS) entry which is preliminary data.</text>
</comment>
<sequence length="200" mass="22469">MVHGEVVQTTKPVLRQEAASRPSAPLEPETSPGPRPSAPPPRPRMPLLLAAAGPPDPDKTCPSCHSSDAYKCIALIIITRFHVRAAAGASETESRNWLIKIKIRFKSATRAERNKSFQLNLLELFQKRCTKRLRGQIPRYKCEEKPTAIASNYAQPHDLRLSIMAMLHYNVLTPQPPILRPGIDEYVIHMFNITVFNQQS</sequence>
<accession>A0A8J2W848</accession>
<protein>
    <submittedName>
        <fullName evidence="2">(African queen) hypothetical protein</fullName>
    </submittedName>
</protein>
<evidence type="ECO:0000313" key="3">
    <source>
        <dbReference type="Proteomes" id="UP000789524"/>
    </source>
</evidence>
<keyword evidence="3" id="KW-1185">Reference proteome</keyword>
<proteinExistence type="predicted"/>
<feature type="region of interest" description="Disordered" evidence="1">
    <location>
        <begin position="1"/>
        <end position="60"/>
    </location>
</feature>
<reference evidence="2" key="1">
    <citation type="submission" date="2021-09" db="EMBL/GenBank/DDBJ databases">
        <authorList>
            <person name="Martin H S."/>
        </authorList>
    </citation>
    <scope>NUCLEOTIDE SEQUENCE</scope>
</reference>
<dbReference type="AlphaFoldDB" id="A0A8J2W848"/>
<feature type="compositionally biased region" description="Pro residues" evidence="1">
    <location>
        <begin position="31"/>
        <end position="44"/>
    </location>
</feature>
<dbReference type="EMBL" id="CAKASE010000074">
    <property type="protein sequence ID" value="CAG9575790.1"/>
    <property type="molecule type" value="Genomic_DNA"/>
</dbReference>
<gene>
    <name evidence="2" type="ORF">DCHRY22_LOCUS11624</name>
</gene>
<organism evidence="2 3">
    <name type="scientific">Danaus chrysippus</name>
    <name type="common">African queen</name>
    <dbReference type="NCBI Taxonomy" id="151541"/>
    <lineage>
        <taxon>Eukaryota</taxon>
        <taxon>Metazoa</taxon>
        <taxon>Ecdysozoa</taxon>
        <taxon>Arthropoda</taxon>
        <taxon>Hexapoda</taxon>
        <taxon>Insecta</taxon>
        <taxon>Pterygota</taxon>
        <taxon>Neoptera</taxon>
        <taxon>Endopterygota</taxon>
        <taxon>Lepidoptera</taxon>
        <taxon>Glossata</taxon>
        <taxon>Ditrysia</taxon>
        <taxon>Papilionoidea</taxon>
        <taxon>Nymphalidae</taxon>
        <taxon>Danainae</taxon>
        <taxon>Danaini</taxon>
        <taxon>Danaina</taxon>
        <taxon>Danaus</taxon>
        <taxon>Anosia</taxon>
    </lineage>
</organism>